<dbReference type="Proteomes" id="UP000467636">
    <property type="component" value="Chromosome"/>
</dbReference>
<keyword evidence="2" id="KW-1185">Reference proteome</keyword>
<evidence type="ECO:0000313" key="2">
    <source>
        <dbReference type="Proteomes" id="UP000467636"/>
    </source>
</evidence>
<evidence type="ECO:0000313" key="1">
    <source>
        <dbReference type="EMBL" id="BBX21626.1"/>
    </source>
</evidence>
<dbReference type="AlphaFoldDB" id="A0AAD1MGH8"/>
<protein>
    <submittedName>
        <fullName evidence="1">Uncharacterized protein</fullName>
    </submittedName>
</protein>
<proteinExistence type="predicted"/>
<accession>A0AAD1MGH8</accession>
<gene>
    <name evidence="1" type="ORF">MTER_10370</name>
</gene>
<name>A0AAD1MGH8_9MYCO</name>
<sequence>MQQAQRDGGLAGATLDGGQVDARRASRFGFGHGALNLIEAAALGLDHREIEAMQVIARKCLHGCNLAECRVAQRSRCRLITTRWIWLVPS</sequence>
<organism evidence="1 2">
    <name type="scientific">Mycolicibacter terrae</name>
    <dbReference type="NCBI Taxonomy" id="1788"/>
    <lineage>
        <taxon>Bacteria</taxon>
        <taxon>Bacillati</taxon>
        <taxon>Actinomycetota</taxon>
        <taxon>Actinomycetes</taxon>
        <taxon>Mycobacteriales</taxon>
        <taxon>Mycobacteriaceae</taxon>
        <taxon>Mycolicibacter</taxon>
    </lineage>
</organism>
<reference evidence="1 2" key="1">
    <citation type="journal article" date="2019" name="Emerg. Microbes Infect.">
        <title>Comprehensive subspecies identification of 175 nontuberculous mycobacteria species based on 7547 genomic profiles.</title>
        <authorList>
            <person name="Matsumoto Y."/>
            <person name="Kinjo T."/>
            <person name="Motooka D."/>
            <person name="Nabeya D."/>
            <person name="Jung N."/>
            <person name="Uechi K."/>
            <person name="Horii T."/>
            <person name="Iida T."/>
            <person name="Fujita J."/>
            <person name="Nakamura S."/>
        </authorList>
    </citation>
    <scope>NUCLEOTIDE SEQUENCE [LARGE SCALE GENOMIC DNA]</scope>
    <source>
        <strain evidence="1 2">JCM 12143</strain>
    </source>
</reference>
<dbReference type="EMBL" id="AP022564">
    <property type="protein sequence ID" value="BBX21626.1"/>
    <property type="molecule type" value="Genomic_DNA"/>
</dbReference>